<proteinExistence type="inferred from homology"/>
<dbReference type="Pfam" id="PF08281">
    <property type="entry name" value="Sigma70_r4_2"/>
    <property type="match status" value="1"/>
</dbReference>
<dbReference type="InterPro" id="IPR013325">
    <property type="entry name" value="RNA_pol_sigma_r2"/>
</dbReference>
<dbReference type="Proteomes" id="UP000553343">
    <property type="component" value="Unassembled WGS sequence"/>
</dbReference>
<sequence>MPDIFQQIPQLLANLESEDIQVDEQLWKTMMQSVYMVTKAVSRKMGTQQKIDDIVQVALISLLKHEDLCQVRNWKRFLYTVVTNASIDIQRLKRERVGQDPSLDAPIGDSDGKNTTFIEITADEHWNLARIHQSRKCLEFFFHIISTMPKERQQPFRLYLLGHTQKQIALLVGLPVTTINNYIHKAKQSVKKVITTHQIKLEDMIEE</sequence>
<evidence type="ECO:0000256" key="3">
    <source>
        <dbReference type="ARBA" id="ARBA00023082"/>
    </source>
</evidence>
<evidence type="ECO:0000256" key="2">
    <source>
        <dbReference type="ARBA" id="ARBA00023015"/>
    </source>
</evidence>
<dbReference type="InterPro" id="IPR036388">
    <property type="entry name" value="WH-like_DNA-bd_sf"/>
</dbReference>
<evidence type="ECO:0000259" key="7">
    <source>
        <dbReference type="Pfam" id="PF08281"/>
    </source>
</evidence>
<evidence type="ECO:0000313" key="8">
    <source>
        <dbReference type="EMBL" id="NWH04804.1"/>
    </source>
</evidence>
<gene>
    <name evidence="8" type="ORF">HXW94_07360</name>
</gene>
<evidence type="ECO:0000313" key="9">
    <source>
        <dbReference type="Proteomes" id="UP000553343"/>
    </source>
</evidence>
<protein>
    <submittedName>
        <fullName evidence="8">RNA polymerase sigma factor</fullName>
    </submittedName>
</protein>
<dbReference type="GO" id="GO:0006352">
    <property type="term" value="P:DNA-templated transcription initiation"/>
    <property type="evidence" value="ECO:0007669"/>
    <property type="project" value="InterPro"/>
</dbReference>
<keyword evidence="5" id="KW-0804">Transcription</keyword>
<dbReference type="PANTHER" id="PTHR43133">
    <property type="entry name" value="RNA POLYMERASE ECF-TYPE SIGMA FACTO"/>
    <property type="match status" value="1"/>
</dbReference>
<dbReference type="InterPro" id="IPR007627">
    <property type="entry name" value="RNA_pol_sigma70_r2"/>
</dbReference>
<dbReference type="NCBIfam" id="TIGR02937">
    <property type="entry name" value="sigma70-ECF"/>
    <property type="match status" value="1"/>
</dbReference>
<keyword evidence="9" id="KW-1185">Reference proteome</keyword>
<feature type="domain" description="RNA polymerase sigma-70 region 2" evidence="6">
    <location>
        <begin position="37"/>
        <end position="91"/>
    </location>
</feature>
<comment type="similarity">
    <text evidence="1">Belongs to the sigma-70 factor family. ECF subfamily.</text>
</comment>
<dbReference type="InterPro" id="IPR013249">
    <property type="entry name" value="RNA_pol_sigma70_r4_t2"/>
</dbReference>
<dbReference type="RefSeq" id="WP_178366257.1">
    <property type="nucleotide sequence ID" value="NZ_JACADJ010000018.1"/>
</dbReference>
<dbReference type="InterPro" id="IPR014284">
    <property type="entry name" value="RNA_pol_sigma-70_dom"/>
</dbReference>
<dbReference type="PANTHER" id="PTHR43133:SF8">
    <property type="entry name" value="RNA POLYMERASE SIGMA FACTOR HI_1459-RELATED"/>
    <property type="match status" value="1"/>
</dbReference>
<keyword evidence="2" id="KW-0805">Transcription regulation</keyword>
<dbReference type="Gene3D" id="1.10.1740.10">
    <property type="match status" value="1"/>
</dbReference>
<accession>A0A850STW8</accession>
<evidence type="ECO:0000256" key="4">
    <source>
        <dbReference type="ARBA" id="ARBA00023125"/>
    </source>
</evidence>
<reference evidence="8 9" key="1">
    <citation type="submission" date="2020-06" db="EMBL/GenBank/DDBJ databases">
        <title>High-quality draft genome of sulfate reducer Desulfobacter latus type strain AcrS2 isolated from marine sediment.</title>
        <authorList>
            <person name="Hoppe M."/>
            <person name="Larsen C.K."/>
            <person name="Marshall I.P.G."/>
            <person name="Schramm A."/>
            <person name="Marietou A.G."/>
        </authorList>
    </citation>
    <scope>NUCLEOTIDE SEQUENCE [LARGE SCALE GENOMIC DNA]</scope>
    <source>
        <strain evidence="8 9">AcRS2</strain>
    </source>
</reference>
<organism evidence="8 9">
    <name type="scientific">Desulfobacter latus</name>
    <dbReference type="NCBI Taxonomy" id="2292"/>
    <lineage>
        <taxon>Bacteria</taxon>
        <taxon>Pseudomonadati</taxon>
        <taxon>Thermodesulfobacteriota</taxon>
        <taxon>Desulfobacteria</taxon>
        <taxon>Desulfobacterales</taxon>
        <taxon>Desulfobacteraceae</taxon>
        <taxon>Desulfobacter</taxon>
    </lineage>
</organism>
<comment type="caution">
    <text evidence="8">The sequence shown here is derived from an EMBL/GenBank/DDBJ whole genome shotgun (WGS) entry which is preliminary data.</text>
</comment>
<keyword evidence="3" id="KW-0731">Sigma factor</keyword>
<dbReference type="InterPro" id="IPR013324">
    <property type="entry name" value="RNA_pol_sigma_r3/r4-like"/>
</dbReference>
<evidence type="ECO:0000256" key="1">
    <source>
        <dbReference type="ARBA" id="ARBA00010641"/>
    </source>
</evidence>
<dbReference type="AlphaFoldDB" id="A0A850STW8"/>
<evidence type="ECO:0000256" key="5">
    <source>
        <dbReference type="ARBA" id="ARBA00023163"/>
    </source>
</evidence>
<dbReference type="EMBL" id="JACADJ010000018">
    <property type="protein sequence ID" value="NWH04804.1"/>
    <property type="molecule type" value="Genomic_DNA"/>
</dbReference>
<feature type="domain" description="RNA polymerase sigma factor 70 region 4 type 2" evidence="7">
    <location>
        <begin position="144"/>
        <end position="188"/>
    </location>
</feature>
<dbReference type="GO" id="GO:0016987">
    <property type="term" value="F:sigma factor activity"/>
    <property type="evidence" value="ECO:0007669"/>
    <property type="project" value="UniProtKB-KW"/>
</dbReference>
<evidence type="ECO:0000259" key="6">
    <source>
        <dbReference type="Pfam" id="PF04542"/>
    </source>
</evidence>
<dbReference type="SUPFAM" id="SSF88946">
    <property type="entry name" value="Sigma2 domain of RNA polymerase sigma factors"/>
    <property type="match status" value="1"/>
</dbReference>
<keyword evidence="4" id="KW-0238">DNA-binding</keyword>
<dbReference type="InterPro" id="IPR039425">
    <property type="entry name" value="RNA_pol_sigma-70-like"/>
</dbReference>
<dbReference type="SUPFAM" id="SSF88659">
    <property type="entry name" value="Sigma3 and sigma4 domains of RNA polymerase sigma factors"/>
    <property type="match status" value="1"/>
</dbReference>
<name>A0A850STW8_9BACT</name>
<dbReference type="Gene3D" id="1.10.10.10">
    <property type="entry name" value="Winged helix-like DNA-binding domain superfamily/Winged helix DNA-binding domain"/>
    <property type="match status" value="1"/>
</dbReference>
<dbReference type="GO" id="GO:0003677">
    <property type="term" value="F:DNA binding"/>
    <property type="evidence" value="ECO:0007669"/>
    <property type="project" value="UniProtKB-KW"/>
</dbReference>
<dbReference type="Pfam" id="PF04542">
    <property type="entry name" value="Sigma70_r2"/>
    <property type="match status" value="1"/>
</dbReference>